<sequence length="205" mass="24283">MNNKILLPIFYLPPISWFSVFLDPENEITFEQFENFPKQTYRNRAVIYGANGKLPLIIPIKHTGKRELKDIEISFVEDWQKLHWKSIKTAYQSTPYFEYYEDKLKTIFEGKVDSLIDFNLKALKIILNILKTEKEFTLTEEYFKAPEQENYREKFSAKSESEVAFSEYYQSFSDKHGFLKDLSILDLICNIGPESLTYIKNIKIN</sequence>
<dbReference type="RefSeq" id="WP_034972744.1">
    <property type="nucleotide sequence ID" value="NZ_FOFI01000003.1"/>
</dbReference>
<evidence type="ECO:0000313" key="3">
    <source>
        <dbReference type="Proteomes" id="UP000028623"/>
    </source>
</evidence>
<comment type="caution">
    <text evidence="2">The sequence shown here is derived from an EMBL/GenBank/DDBJ whole genome shotgun (WGS) entry which is preliminary data.</text>
</comment>
<dbReference type="Pfam" id="PF08889">
    <property type="entry name" value="WbqC"/>
    <property type="match status" value="1"/>
</dbReference>
<evidence type="ECO:0000313" key="1">
    <source>
        <dbReference type="EMBL" id="KFC18585.1"/>
    </source>
</evidence>
<dbReference type="STRING" id="421072.SAMN04488097_2846"/>
<organism evidence="2 3">
    <name type="scientific">Epilithonimonas lactis</name>
    <dbReference type="NCBI Taxonomy" id="421072"/>
    <lineage>
        <taxon>Bacteria</taxon>
        <taxon>Pseudomonadati</taxon>
        <taxon>Bacteroidota</taxon>
        <taxon>Flavobacteriia</taxon>
        <taxon>Flavobacteriales</taxon>
        <taxon>Weeksellaceae</taxon>
        <taxon>Chryseobacterium group</taxon>
        <taxon>Epilithonimonas</taxon>
    </lineage>
</organism>
<dbReference type="AlphaFoldDB" id="A0A085BKT7"/>
<reference evidence="2 3" key="1">
    <citation type="submission" date="2014-07" db="EMBL/GenBank/DDBJ databases">
        <title>Epilithonimonas lactis LMG 22401 Genome.</title>
        <authorList>
            <person name="Pipes S.E."/>
            <person name="Stropko S.J."/>
        </authorList>
    </citation>
    <scope>NUCLEOTIDE SEQUENCE [LARGE SCALE GENOMIC DNA]</scope>
    <source>
        <strain evidence="2 3">LMG 24401</strain>
    </source>
</reference>
<dbReference type="EMBL" id="JPLY01000001">
    <property type="protein sequence ID" value="KFC23082.1"/>
    <property type="molecule type" value="Genomic_DNA"/>
</dbReference>
<name>A0A085BKT7_9FLAO</name>
<dbReference type="InterPro" id="IPR014985">
    <property type="entry name" value="WbqC"/>
</dbReference>
<dbReference type="OrthoDB" id="1523452at2"/>
<protein>
    <recommendedName>
        <fullName evidence="4">WbqC-like protein family protein</fullName>
    </recommendedName>
</protein>
<dbReference type="eggNOG" id="COG0224">
    <property type="taxonomic scope" value="Bacteria"/>
</dbReference>
<proteinExistence type="predicted"/>
<dbReference type="EMBL" id="JPLY01000006">
    <property type="protein sequence ID" value="KFC18585.1"/>
    <property type="molecule type" value="Genomic_DNA"/>
</dbReference>
<keyword evidence="3" id="KW-1185">Reference proteome</keyword>
<evidence type="ECO:0000313" key="2">
    <source>
        <dbReference type="EMBL" id="KFC23082.1"/>
    </source>
</evidence>
<dbReference type="Proteomes" id="UP000028623">
    <property type="component" value="Unassembled WGS sequence"/>
</dbReference>
<gene>
    <name evidence="2" type="ORF">IO89_00255</name>
    <name evidence="1" type="ORF">IO89_17185</name>
</gene>
<accession>A0A085BKT7</accession>
<evidence type="ECO:0008006" key="4">
    <source>
        <dbReference type="Google" id="ProtNLM"/>
    </source>
</evidence>